<dbReference type="EMBL" id="JAGYPM010000001">
    <property type="protein sequence ID" value="MBS4188851.1"/>
    <property type="molecule type" value="Genomic_DNA"/>
</dbReference>
<dbReference type="Gene3D" id="3.40.980.10">
    <property type="entry name" value="MoaB/Mog-like domain"/>
    <property type="match status" value="1"/>
</dbReference>
<comment type="catalytic activity">
    <reaction evidence="8">
        <text>adenylyl-molybdopterin + molybdate = Mo-molybdopterin + AMP + H(+)</text>
        <dbReference type="Rhea" id="RHEA:35047"/>
        <dbReference type="ChEBI" id="CHEBI:15378"/>
        <dbReference type="ChEBI" id="CHEBI:36264"/>
        <dbReference type="ChEBI" id="CHEBI:62727"/>
        <dbReference type="ChEBI" id="CHEBI:71302"/>
        <dbReference type="ChEBI" id="CHEBI:456215"/>
        <dbReference type="EC" id="2.10.1.1"/>
    </reaction>
</comment>
<keyword evidence="7 9" id="KW-0501">Molybdenum cofactor biosynthesis</keyword>
<comment type="similarity">
    <text evidence="3 9">Belongs to the MoeA family.</text>
</comment>
<dbReference type="InterPro" id="IPR005111">
    <property type="entry name" value="MoeA_C_domain_IV"/>
</dbReference>
<dbReference type="PANTHER" id="PTHR10192">
    <property type="entry name" value="MOLYBDOPTERIN BIOSYNTHESIS PROTEIN"/>
    <property type="match status" value="1"/>
</dbReference>
<dbReference type="InterPro" id="IPR001453">
    <property type="entry name" value="MoaB/Mog_dom"/>
</dbReference>
<comment type="pathway">
    <text evidence="2 9">Cofactor biosynthesis; molybdopterin biosynthesis.</text>
</comment>
<sequence>MVERRTPIPVGEAVKRVMDFSIQGQTEFISITKSFGRYLSEDITATNDVPHFDRAPYDGFAVRAIDTKAASQTNPVEFEVVDHIGAGLITTKSVEAFQAVRIMTGAQMPSECDAVVMLELAKVYEKDGKSFMSIKRPFNPGDNVSFRGEDAKDGDVLIRKGTKINPGIQAILATFGYAKVPVARKPIVGFFATGTELLDVEDPLEPGKIRNSNSHMIAAQIERAGAEVHYFGKLPDEFETCYEAVKQALDKVDMLITTGGVSVGDFDYLPAIYEKIKAEVLFNKVAMRPGSVTTVAQFNGKLLFGLSGNPSACYVGFELYTRPIIRKMLFTEKPHLRKEKAILEEDFLKANPFTRFVRSDLTYKEGKLAVSPSGLDKSNIVMSLAGANSFIILPGGTRGFEAGTEVDVLLLEDFTGNEWPW</sequence>
<comment type="function">
    <text evidence="1 9">Catalyzes the insertion of molybdate into adenylated molybdopterin with the concomitant release of AMP.</text>
</comment>
<evidence type="ECO:0000256" key="6">
    <source>
        <dbReference type="ARBA" id="ARBA00022505"/>
    </source>
</evidence>
<dbReference type="RefSeq" id="WP_213100357.1">
    <property type="nucleotide sequence ID" value="NZ_JAGYPM010000001.1"/>
</dbReference>
<organism evidence="11 12">
    <name type="scientific">Cytobacillus citreus</name>
    <dbReference type="NCBI Taxonomy" id="2833586"/>
    <lineage>
        <taxon>Bacteria</taxon>
        <taxon>Bacillati</taxon>
        <taxon>Bacillota</taxon>
        <taxon>Bacilli</taxon>
        <taxon>Bacillales</taxon>
        <taxon>Bacillaceae</taxon>
        <taxon>Cytobacillus</taxon>
    </lineage>
</organism>
<proteinExistence type="inferred from homology"/>
<dbReference type="InterPro" id="IPR038987">
    <property type="entry name" value="MoeA-like"/>
</dbReference>
<comment type="caution">
    <text evidence="11">The sequence shown here is derived from an EMBL/GenBank/DDBJ whole genome shotgun (WGS) entry which is preliminary data.</text>
</comment>
<accession>A0ABS5NM14</accession>
<dbReference type="Proteomes" id="UP000681027">
    <property type="component" value="Unassembled WGS sequence"/>
</dbReference>
<evidence type="ECO:0000256" key="9">
    <source>
        <dbReference type="RuleBase" id="RU365090"/>
    </source>
</evidence>
<dbReference type="SUPFAM" id="SSF53218">
    <property type="entry name" value="Molybdenum cofactor biosynthesis proteins"/>
    <property type="match status" value="1"/>
</dbReference>
<name>A0ABS5NM14_9BACI</name>
<dbReference type="EC" id="2.10.1.1" evidence="4 9"/>
<evidence type="ECO:0000259" key="10">
    <source>
        <dbReference type="SMART" id="SM00852"/>
    </source>
</evidence>
<evidence type="ECO:0000256" key="3">
    <source>
        <dbReference type="ARBA" id="ARBA00010763"/>
    </source>
</evidence>
<evidence type="ECO:0000256" key="7">
    <source>
        <dbReference type="ARBA" id="ARBA00023150"/>
    </source>
</evidence>
<dbReference type="Pfam" id="PF03453">
    <property type="entry name" value="MoeA_N"/>
    <property type="match status" value="1"/>
</dbReference>
<dbReference type="InterPro" id="IPR036688">
    <property type="entry name" value="MoeA_C_domain_IV_sf"/>
</dbReference>
<keyword evidence="6 9" id="KW-0500">Molybdenum</keyword>
<dbReference type="Pfam" id="PF00994">
    <property type="entry name" value="MoCF_biosynth"/>
    <property type="match status" value="1"/>
</dbReference>
<keyword evidence="12" id="KW-1185">Reference proteome</keyword>
<dbReference type="Pfam" id="PF03454">
    <property type="entry name" value="MoeA_C"/>
    <property type="match status" value="1"/>
</dbReference>
<evidence type="ECO:0000256" key="1">
    <source>
        <dbReference type="ARBA" id="ARBA00002901"/>
    </source>
</evidence>
<feature type="domain" description="MoaB/Mog" evidence="10">
    <location>
        <begin position="189"/>
        <end position="327"/>
    </location>
</feature>
<dbReference type="SMART" id="SM00852">
    <property type="entry name" value="MoCF_biosynth"/>
    <property type="match status" value="1"/>
</dbReference>
<dbReference type="InterPro" id="IPR036425">
    <property type="entry name" value="MoaB/Mog-like_dom_sf"/>
</dbReference>
<comment type="cofactor">
    <cofactor evidence="9">
        <name>Mg(2+)</name>
        <dbReference type="ChEBI" id="CHEBI:18420"/>
    </cofactor>
</comment>
<dbReference type="NCBIfam" id="TIGR00177">
    <property type="entry name" value="molyb_syn"/>
    <property type="match status" value="1"/>
</dbReference>
<dbReference type="PANTHER" id="PTHR10192:SF5">
    <property type="entry name" value="GEPHYRIN"/>
    <property type="match status" value="1"/>
</dbReference>
<dbReference type="NCBIfam" id="NF045515">
    <property type="entry name" value="Glp_gephyrin"/>
    <property type="match status" value="1"/>
</dbReference>
<dbReference type="SUPFAM" id="SSF63867">
    <property type="entry name" value="MoeA C-terminal domain-like"/>
    <property type="match status" value="1"/>
</dbReference>
<evidence type="ECO:0000256" key="4">
    <source>
        <dbReference type="ARBA" id="ARBA00013269"/>
    </source>
</evidence>
<dbReference type="CDD" id="cd00887">
    <property type="entry name" value="MoeA"/>
    <property type="match status" value="1"/>
</dbReference>
<keyword evidence="9" id="KW-0808">Transferase</keyword>
<evidence type="ECO:0000313" key="11">
    <source>
        <dbReference type="EMBL" id="MBS4188851.1"/>
    </source>
</evidence>
<evidence type="ECO:0000256" key="8">
    <source>
        <dbReference type="ARBA" id="ARBA00047317"/>
    </source>
</evidence>
<dbReference type="Gene3D" id="2.170.190.11">
    <property type="entry name" value="Molybdopterin biosynthesis moea protein, domain 3"/>
    <property type="match status" value="1"/>
</dbReference>
<protein>
    <recommendedName>
        <fullName evidence="5 9">Molybdopterin molybdenumtransferase</fullName>
        <ecNumber evidence="4 9">2.10.1.1</ecNumber>
    </recommendedName>
</protein>
<dbReference type="InterPro" id="IPR036135">
    <property type="entry name" value="MoeA_linker/N_sf"/>
</dbReference>
<dbReference type="Gene3D" id="2.40.340.10">
    <property type="entry name" value="MoeA, C-terminal, domain IV"/>
    <property type="match status" value="1"/>
</dbReference>
<evidence type="ECO:0000256" key="2">
    <source>
        <dbReference type="ARBA" id="ARBA00005046"/>
    </source>
</evidence>
<dbReference type="Gene3D" id="3.90.105.10">
    <property type="entry name" value="Molybdopterin biosynthesis moea protein, domain 2"/>
    <property type="match status" value="1"/>
</dbReference>
<keyword evidence="9" id="KW-0460">Magnesium</keyword>
<evidence type="ECO:0000256" key="5">
    <source>
        <dbReference type="ARBA" id="ARBA00021108"/>
    </source>
</evidence>
<evidence type="ECO:0000313" key="12">
    <source>
        <dbReference type="Proteomes" id="UP000681027"/>
    </source>
</evidence>
<dbReference type="SUPFAM" id="SSF63882">
    <property type="entry name" value="MoeA N-terminal region -like"/>
    <property type="match status" value="1"/>
</dbReference>
<reference evidence="11 12" key="1">
    <citation type="submission" date="2021-05" db="EMBL/GenBank/DDBJ databases">
        <title>Novel Bacillus species.</title>
        <authorList>
            <person name="Liu G."/>
        </authorList>
    </citation>
    <scope>NUCLEOTIDE SEQUENCE [LARGE SCALE GENOMIC DNA]</scope>
    <source>
        <strain evidence="11 12">FJAT-49705</strain>
    </source>
</reference>
<dbReference type="InterPro" id="IPR005110">
    <property type="entry name" value="MoeA_linker/N"/>
</dbReference>
<keyword evidence="9" id="KW-0479">Metal-binding</keyword>
<gene>
    <name evidence="11" type="ORF">KHA94_01285</name>
</gene>